<keyword evidence="4 6" id="KW-1133">Transmembrane helix</keyword>
<gene>
    <name evidence="7" type="ORF">TM35_000131640</name>
</gene>
<dbReference type="InterPro" id="IPR037185">
    <property type="entry name" value="EmrE-like"/>
</dbReference>
<dbReference type="VEuPathDB" id="TriTrypDB:TM35_000131640"/>
<evidence type="ECO:0000256" key="4">
    <source>
        <dbReference type="ARBA" id="ARBA00022989"/>
    </source>
</evidence>
<dbReference type="Proteomes" id="UP000192257">
    <property type="component" value="Unassembled WGS sequence"/>
</dbReference>
<name>A0A1X0NYC0_9TRYP</name>
<keyword evidence="5 6" id="KW-0472">Membrane</keyword>
<dbReference type="EMBL" id="NBCO01000013">
    <property type="protein sequence ID" value="ORC89160.1"/>
    <property type="molecule type" value="Genomic_DNA"/>
</dbReference>
<protein>
    <submittedName>
        <fullName evidence="7">Transmembrane protein 234</fullName>
    </submittedName>
</protein>
<evidence type="ECO:0000256" key="5">
    <source>
        <dbReference type="ARBA" id="ARBA00023136"/>
    </source>
</evidence>
<evidence type="ECO:0000256" key="1">
    <source>
        <dbReference type="ARBA" id="ARBA00004141"/>
    </source>
</evidence>
<evidence type="ECO:0000313" key="7">
    <source>
        <dbReference type="EMBL" id="ORC89160.1"/>
    </source>
</evidence>
<sequence length="126" mass="13283">MFLLLLAAIIWGITNPLLKHYSKGIASGSSSSSSFLEDLRFLASRPKYLITQLINLSGSVVFFAGLRSVDVAVGSIVANSLAFVITVLTSVLVFKEGALQPRTLLGCSLVVAGTALCGLSSSYNQQ</sequence>
<comment type="caution">
    <text evidence="7">The sequence shown here is derived from an EMBL/GenBank/DDBJ whole genome shotgun (WGS) entry which is preliminary data.</text>
</comment>
<evidence type="ECO:0000256" key="2">
    <source>
        <dbReference type="ARBA" id="ARBA00005977"/>
    </source>
</evidence>
<feature type="transmembrane region" description="Helical" evidence="6">
    <location>
        <begin position="73"/>
        <end position="93"/>
    </location>
</feature>
<organism evidence="7 8">
    <name type="scientific">Trypanosoma theileri</name>
    <dbReference type="NCBI Taxonomy" id="67003"/>
    <lineage>
        <taxon>Eukaryota</taxon>
        <taxon>Discoba</taxon>
        <taxon>Euglenozoa</taxon>
        <taxon>Kinetoplastea</taxon>
        <taxon>Metakinetoplastina</taxon>
        <taxon>Trypanosomatida</taxon>
        <taxon>Trypanosomatidae</taxon>
        <taxon>Trypanosoma</taxon>
    </lineage>
</organism>
<evidence type="ECO:0000313" key="8">
    <source>
        <dbReference type="Proteomes" id="UP000192257"/>
    </source>
</evidence>
<evidence type="ECO:0000256" key="6">
    <source>
        <dbReference type="SAM" id="Phobius"/>
    </source>
</evidence>
<keyword evidence="3 6" id="KW-0812">Transmembrane</keyword>
<feature type="transmembrane region" description="Helical" evidence="6">
    <location>
        <begin position="48"/>
        <end position="66"/>
    </location>
</feature>
<dbReference type="Pfam" id="PF10639">
    <property type="entry name" value="TMEM234"/>
    <property type="match status" value="1"/>
</dbReference>
<evidence type="ECO:0000256" key="3">
    <source>
        <dbReference type="ARBA" id="ARBA00022692"/>
    </source>
</evidence>
<dbReference type="PANTHER" id="PTHR28668:SF1">
    <property type="entry name" value="TRANSMEMBRANE PROTEIN 234"/>
    <property type="match status" value="1"/>
</dbReference>
<feature type="transmembrane region" description="Helical" evidence="6">
    <location>
        <begin position="99"/>
        <end position="119"/>
    </location>
</feature>
<dbReference type="RefSeq" id="XP_028883226.1">
    <property type="nucleotide sequence ID" value="XM_029025380.1"/>
</dbReference>
<comment type="subcellular location">
    <subcellularLocation>
        <location evidence="1">Membrane</location>
        <topology evidence="1">Multi-pass membrane protein</topology>
    </subcellularLocation>
</comment>
<dbReference type="GeneID" id="39985160"/>
<proteinExistence type="inferred from homology"/>
<dbReference type="OrthoDB" id="43458at2759"/>
<dbReference type="AlphaFoldDB" id="A0A1X0NYC0"/>
<dbReference type="InterPro" id="IPR018908">
    <property type="entry name" value="TMEM234"/>
</dbReference>
<keyword evidence="8" id="KW-1185">Reference proteome</keyword>
<accession>A0A1X0NYC0</accession>
<reference evidence="7 8" key="1">
    <citation type="submission" date="2017-03" db="EMBL/GenBank/DDBJ databases">
        <title>An alternative strategy for trypanosome survival in the mammalian bloodstream revealed through genome and transcriptome analysis of the ubiquitous bovine parasite Trypanosoma (Megatrypanum) theileri.</title>
        <authorList>
            <person name="Kelly S."/>
            <person name="Ivens A."/>
            <person name="Mott A."/>
            <person name="O'Neill E."/>
            <person name="Emms D."/>
            <person name="Macleod O."/>
            <person name="Voorheis P."/>
            <person name="Matthews J."/>
            <person name="Matthews K."/>
            <person name="Carrington M."/>
        </authorList>
    </citation>
    <scope>NUCLEOTIDE SEQUENCE [LARGE SCALE GENOMIC DNA]</scope>
    <source>
        <strain evidence="7">Edinburgh</strain>
    </source>
</reference>
<dbReference type="Gene3D" id="1.10.3730.20">
    <property type="match status" value="1"/>
</dbReference>
<dbReference type="SUPFAM" id="SSF103481">
    <property type="entry name" value="Multidrug resistance efflux transporter EmrE"/>
    <property type="match status" value="1"/>
</dbReference>
<dbReference type="PANTHER" id="PTHR28668">
    <property type="entry name" value="TRANSMEMBRANE PROTEIN 234"/>
    <property type="match status" value="1"/>
</dbReference>
<dbReference type="GO" id="GO:0016020">
    <property type="term" value="C:membrane"/>
    <property type="evidence" value="ECO:0007669"/>
    <property type="project" value="UniProtKB-SubCell"/>
</dbReference>
<comment type="similarity">
    <text evidence="2">Belongs to the TMEM234 family.</text>
</comment>